<reference evidence="2 3" key="1">
    <citation type="journal article" date="2024" name="IMA Fungus">
        <title>Apiospora arundinis, a panoply of carbohydrate-active enzymes and secondary metabolites.</title>
        <authorList>
            <person name="Sorensen T."/>
            <person name="Petersen C."/>
            <person name="Muurmann A.T."/>
            <person name="Christiansen J.V."/>
            <person name="Brundto M.L."/>
            <person name="Overgaard C.K."/>
            <person name="Boysen A.T."/>
            <person name="Wollenberg R.D."/>
            <person name="Larsen T.O."/>
            <person name="Sorensen J.L."/>
            <person name="Nielsen K.L."/>
            <person name="Sondergaard T.E."/>
        </authorList>
    </citation>
    <scope>NUCLEOTIDE SEQUENCE [LARGE SCALE GENOMIC DNA]</scope>
    <source>
        <strain evidence="2 3">AAU 773</strain>
    </source>
</reference>
<dbReference type="Proteomes" id="UP001390339">
    <property type="component" value="Unassembled WGS sequence"/>
</dbReference>
<organism evidence="2 3">
    <name type="scientific">Apiospora arundinis</name>
    <dbReference type="NCBI Taxonomy" id="335852"/>
    <lineage>
        <taxon>Eukaryota</taxon>
        <taxon>Fungi</taxon>
        <taxon>Dikarya</taxon>
        <taxon>Ascomycota</taxon>
        <taxon>Pezizomycotina</taxon>
        <taxon>Sordariomycetes</taxon>
        <taxon>Xylariomycetidae</taxon>
        <taxon>Amphisphaeriales</taxon>
        <taxon>Apiosporaceae</taxon>
        <taxon>Apiospora</taxon>
    </lineage>
</organism>
<sequence length="225" mass="23904">MRPVRSSTINARILVSVNGNAFQEAKDTGITEQQMKDVYPPRYFAQGNDDSFGLFTLANYVQGKIEGYPFLPVVLEDGVEIPRGSQPRNIATDPVVVFRGEGGQLASFLDSSPATLTNSTAASAGNGWTAATTADPQDGFEVGKKIPSTSYPMSNWRTPRDGSRPSSSPPKVSAPPAPLPKTKKNATGLTGIPGLCRAMSRSTASRPSEEEALQDGSVNELELSV</sequence>
<dbReference type="EMBL" id="JAPCWZ010000006">
    <property type="protein sequence ID" value="KAK8859204.1"/>
    <property type="molecule type" value="Genomic_DNA"/>
</dbReference>
<evidence type="ECO:0000256" key="1">
    <source>
        <dbReference type="SAM" id="MobiDB-lite"/>
    </source>
</evidence>
<gene>
    <name evidence="2" type="ORF">PGQ11_009938</name>
</gene>
<keyword evidence="3" id="KW-1185">Reference proteome</keyword>
<proteinExistence type="predicted"/>
<feature type="compositionally biased region" description="Polar residues" evidence="1">
    <location>
        <begin position="147"/>
        <end position="156"/>
    </location>
</feature>
<feature type="region of interest" description="Disordered" evidence="1">
    <location>
        <begin position="120"/>
        <end position="225"/>
    </location>
</feature>
<evidence type="ECO:0000313" key="2">
    <source>
        <dbReference type="EMBL" id="KAK8859204.1"/>
    </source>
</evidence>
<protein>
    <submittedName>
        <fullName evidence="2">Uncharacterized protein</fullName>
    </submittedName>
</protein>
<comment type="caution">
    <text evidence="2">The sequence shown here is derived from an EMBL/GenBank/DDBJ whole genome shotgun (WGS) entry which is preliminary data.</text>
</comment>
<evidence type="ECO:0000313" key="3">
    <source>
        <dbReference type="Proteomes" id="UP001390339"/>
    </source>
</evidence>
<accession>A0ABR2I8V6</accession>
<name>A0ABR2I8V6_9PEZI</name>